<accession>A0A0F9M824</accession>
<comment type="caution">
    <text evidence="1">The sequence shown here is derived from an EMBL/GenBank/DDBJ whole genome shotgun (WGS) entry which is preliminary data.</text>
</comment>
<sequence length="210" mass="22414">ESGVTLDDYRVEIRSVYASFFCRVHLVGDGLIVVDQSHPVDLDPVEFGGGLRQVDTEIVAMQVIGTANLSGSGCLSFGDHALTILEDQDTDKESRGKITDTNTDPAMDLPADSFFNLYFVVDGKSVFGSTTEGTGIYGGPVRLENRIRSIPPYHTPDDPSLNPTCYTLDSLVEVVEACLLAPPPLAPQPSTPSPTTPASSVKAVVVADWA</sequence>
<evidence type="ECO:0000313" key="1">
    <source>
        <dbReference type="EMBL" id="KKN03600.1"/>
    </source>
</evidence>
<proteinExistence type="predicted"/>
<organism evidence="1">
    <name type="scientific">marine sediment metagenome</name>
    <dbReference type="NCBI Taxonomy" id="412755"/>
    <lineage>
        <taxon>unclassified sequences</taxon>
        <taxon>metagenomes</taxon>
        <taxon>ecological metagenomes</taxon>
    </lineage>
</organism>
<name>A0A0F9M824_9ZZZZ</name>
<protein>
    <submittedName>
        <fullName evidence="1">Uncharacterized protein</fullName>
    </submittedName>
</protein>
<gene>
    <name evidence="1" type="ORF">LCGC14_1105880</name>
</gene>
<dbReference type="AlphaFoldDB" id="A0A0F9M824"/>
<reference evidence="1" key="1">
    <citation type="journal article" date="2015" name="Nature">
        <title>Complex archaea that bridge the gap between prokaryotes and eukaryotes.</title>
        <authorList>
            <person name="Spang A."/>
            <person name="Saw J.H."/>
            <person name="Jorgensen S.L."/>
            <person name="Zaremba-Niedzwiedzka K."/>
            <person name="Martijn J."/>
            <person name="Lind A.E."/>
            <person name="van Eijk R."/>
            <person name="Schleper C."/>
            <person name="Guy L."/>
            <person name="Ettema T.J."/>
        </authorList>
    </citation>
    <scope>NUCLEOTIDE SEQUENCE</scope>
</reference>
<dbReference type="EMBL" id="LAZR01005016">
    <property type="protein sequence ID" value="KKN03600.1"/>
    <property type="molecule type" value="Genomic_DNA"/>
</dbReference>
<feature type="non-terminal residue" evidence="1">
    <location>
        <position position="1"/>
    </location>
</feature>